<dbReference type="PIRSF" id="PIRSF005427">
    <property type="entry name" value="RseB"/>
    <property type="match status" value="1"/>
</dbReference>
<dbReference type="InterPro" id="IPR033434">
    <property type="entry name" value="MucB/RseB_N"/>
</dbReference>
<evidence type="ECO:0000313" key="7">
    <source>
        <dbReference type="EMBL" id="GAA6166422.1"/>
    </source>
</evidence>
<dbReference type="Gene3D" id="3.30.200.100">
    <property type="entry name" value="MucB/RseB, C-terminal domain"/>
    <property type="match status" value="1"/>
</dbReference>
<evidence type="ECO:0000256" key="3">
    <source>
        <dbReference type="ARBA" id="ARBA00022729"/>
    </source>
</evidence>
<dbReference type="Pfam" id="PF03888">
    <property type="entry name" value="MucB_RseB"/>
    <property type="match status" value="1"/>
</dbReference>
<sequence>MKGLNQYLPKIGWGILLSWSVAVTAEAEINTASSDEAALSLFQQMGQALTQLSYNGIFTHEHSGNLDPIRITHQVINDVEANRFKHLTGSANAIVQRSDASLCAREDLSQQTLLPRTDDSLDSHYLLKLVGEDRVADRSVYIVNALPRDEFRYGYRLALDTETAMPLMMATISGNRMLERFQFIDFQPVTNTAEVVDELIEPKRDEVLLLGGCVQTADLAHWRLGWVPSGFQLISAKVTDSAEMLAFSDGMSRFSVFVSRVLGRKTLEGEARRGGTLVYLDKIVIAGEPYQVSIVGEVPKTTAQKVASAVIPLARR</sequence>
<reference evidence="7 8" key="1">
    <citation type="submission" date="2024-04" db="EMBL/GenBank/DDBJ databases">
        <title>Draft genome sequence of Sessilibacter corallicola NBRC 116591.</title>
        <authorList>
            <person name="Miyakawa T."/>
            <person name="Kusuya Y."/>
            <person name="Miura T."/>
        </authorList>
    </citation>
    <scope>NUCLEOTIDE SEQUENCE [LARGE SCALE GENOMIC DNA]</scope>
    <source>
        <strain evidence="7 8">KU-00831-HH</strain>
    </source>
</reference>
<feature type="domain" description="MucB/RseB N-terminal" evidence="5">
    <location>
        <begin position="38"/>
        <end position="187"/>
    </location>
</feature>
<evidence type="ECO:0000259" key="6">
    <source>
        <dbReference type="Pfam" id="PF17188"/>
    </source>
</evidence>
<evidence type="ECO:0000256" key="1">
    <source>
        <dbReference type="ARBA" id="ARBA00004418"/>
    </source>
</evidence>
<dbReference type="RefSeq" id="WP_233086547.1">
    <property type="nucleotide sequence ID" value="NZ_BAABWN010000001.1"/>
</dbReference>
<keyword evidence="8" id="KW-1185">Reference proteome</keyword>
<gene>
    <name evidence="7" type="ORF">NBRC116591_02320</name>
</gene>
<comment type="caution">
    <text evidence="7">The sequence shown here is derived from an EMBL/GenBank/DDBJ whole genome shotgun (WGS) entry which is preliminary data.</text>
</comment>
<dbReference type="EMBL" id="BAABWN010000001">
    <property type="protein sequence ID" value="GAA6166422.1"/>
    <property type="molecule type" value="Genomic_DNA"/>
</dbReference>
<feature type="domain" description="MucB/RseB C-terminal" evidence="6">
    <location>
        <begin position="219"/>
        <end position="310"/>
    </location>
</feature>
<comment type="subcellular location">
    <subcellularLocation>
        <location evidence="1">Periplasm</location>
    </subcellularLocation>
</comment>
<dbReference type="Gene3D" id="2.50.20.10">
    <property type="entry name" value="Lipoprotein localisation LolA/LolB/LppX"/>
    <property type="match status" value="1"/>
</dbReference>
<dbReference type="PANTHER" id="PTHR38782:SF1">
    <property type="entry name" value="SIGMA-E FACTOR REGULATORY PROTEIN RSEB"/>
    <property type="match status" value="1"/>
</dbReference>
<evidence type="ECO:0000256" key="4">
    <source>
        <dbReference type="ARBA" id="ARBA00022764"/>
    </source>
</evidence>
<protein>
    <submittedName>
        <fullName evidence="7">MucB/RseB C-terminal domain-containing protein</fullName>
    </submittedName>
</protein>
<dbReference type="InterPro" id="IPR033436">
    <property type="entry name" value="MucB/RseB_C"/>
</dbReference>
<dbReference type="Proteomes" id="UP001465153">
    <property type="component" value="Unassembled WGS sequence"/>
</dbReference>
<keyword evidence="4" id="KW-0574">Periplasm</keyword>
<comment type="similarity">
    <text evidence="2">Belongs to the RseB family.</text>
</comment>
<dbReference type="CDD" id="cd16327">
    <property type="entry name" value="RseB"/>
    <property type="match status" value="1"/>
</dbReference>
<dbReference type="InterPro" id="IPR038484">
    <property type="entry name" value="MucB/RseB_C_sf"/>
</dbReference>
<accession>A0ABQ0A448</accession>
<dbReference type="PANTHER" id="PTHR38782">
    <property type="match status" value="1"/>
</dbReference>
<evidence type="ECO:0000256" key="2">
    <source>
        <dbReference type="ARBA" id="ARBA00008150"/>
    </source>
</evidence>
<organism evidence="7 8">
    <name type="scientific">Sessilibacter corallicola</name>
    <dbReference type="NCBI Taxonomy" id="2904075"/>
    <lineage>
        <taxon>Bacteria</taxon>
        <taxon>Pseudomonadati</taxon>
        <taxon>Pseudomonadota</taxon>
        <taxon>Gammaproteobacteria</taxon>
        <taxon>Cellvibrionales</taxon>
        <taxon>Cellvibrionaceae</taxon>
        <taxon>Sessilibacter</taxon>
    </lineage>
</organism>
<dbReference type="InterPro" id="IPR005588">
    <property type="entry name" value="MucB_RseB"/>
</dbReference>
<proteinExistence type="inferred from homology"/>
<dbReference type="Pfam" id="PF17188">
    <property type="entry name" value="MucB_RseB_C"/>
    <property type="match status" value="1"/>
</dbReference>
<keyword evidence="3" id="KW-0732">Signal</keyword>
<evidence type="ECO:0000313" key="8">
    <source>
        <dbReference type="Proteomes" id="UP001465153"/>
    </source>
</evidence>
<evidence type="ECO:0000259" key="5">
    <source>
        <dbReference type="Pfam" id="PF03888"/>
    </source>
</evidence>
<name>A0ABQ0A448_9GAMM</name>